<comment type="cofactor">
    <cofactor evidence="1">
        <name>Mn(2+)</name>
        <dbReference type="ChEBI" id="CHEBI:29035"/>
    </cofactor>
</comment>
<organism evidence="20 21">
    <name type="scientific">Patella caerulea</name>
    <name type="common">Rayed Mediterranean limpet</name>
    <dbReference type="NCBI Taxonomy" id="87958"/>
    <lineage>
        <taxon>Eukaryota</taxon>
        <taxon>Metazoa</taxon>
        <taxon>Spiralia</taxon>
        <taxon>Lophotrochozoa</taxon>
        <taxon>Mollusca</taxon>
        <taxon>Gastropoda</taxon>
        <taxon>Patellogastropoda</taxon>
        <taxon>Patelloidea</taxon>
        <taxon>Patellidae</taxon>
        <taxon>Patella</taxon>
    </lineage>
</organism>
<evidence type="ECO:0000256" key="14">
    <source>
        <dbReference type="ARBA" id="ARBA00049117"/>
    </source>
</evidence>
<dbReference type="GO" id="GO:0005525">
    <property type="term" value="F:GTP binding"/>
    <property type="evidence" value="ECO:0007669"/>
    <property type="project" value="UniProtKB-KW"/>
</dbReference>
<keyword evidence="21" id="KW-1185">Reference proteome</keyword>
<dbReference type="GO" id="GO:0005634">
    <property type="term" value="C:nucleus"/>
    <property type="evidence" value="ECO:0007669"/>
    <property type="project" value="UniProtKB-SubCell"/>
</dbReference>
<keyword evidence="12" id="KW-0342">GTP-binding</keyword>
<protein>
    <recommendedName>
        <fullName evidence="5">Selenocysteine-specific elongation factor</fullName>
    </recommendedName>
    <alternativeName>
        <fullName evidence="17">Elongation factor sec</fullName>
    </alternativeName>
    <alternativeName>
        <fullName evidence="16">Eukaryotic elongation factor, selenocysteine-tRNA-specific</fullName>
    </alternativeName>
</protein>
<dbReference type="Gene3D" id="2.40.30.10">
    <property type="entry name" value="Translation factors"/>
    <property type="match status" value="2"/>
</dbReference>
<evidence type="ECO:0000256" key="3">
    <source>
        <dbReference type="ARBA" id="ARBA00004123"/>
    </source>
</evidence>
<keyword evidence="11" id="KW-0648">Protein biosynthesis</keyword>
<evidence type="ECO:0000256" key="18">
    <source>
        <dbReference type="SAM" id="MobiDB-lite"/>
    </source>
</evidence>
<feature type="compositionally biased region" description="Basic and acidic residues" evidence="18">
    <location>
        <begin position="523"/>
        <end position="535"/>
    </location>
</feature>
<dbReference type="Proteomes" id="UP001347796">
    <property type="component" value="Unassembled WGS sequence"/>
</dbReference>
<sequence>MEVEAKLFNFNVGVLGHVDSGKTSLSKALSTVASTASFDKNPQSKERGITLDLGFSSFAVDIPPHLKNELGSYEKVQYTLVDCPGHASLIRTIIGGAAIIDLMILVVDIVKGMQTQTAECLIIGEILCEKMIVVLNKIDLIEEEKRKPTIEKMKKRMLKTLERTRFADCPVVCTSAKPGGSDVDSGSSAGVEELITTIQNHTYLPNRNDKGPFIFSVDHCFSIRGQGTIMTGTCLQGSISINDTLEIPSLSVQKKIKSIQIFKKPAVKIVQGDRAGICVTQFDAKLMERGLVCTPGALPTIMAAIVSIEKIAFFKGNINTKAKFHITLGHETVMGKITVFGCEQDTGDKFDFSKEYRYQDCYFTKDMCEAQDDRVMPIKQYALIELDKPVTCAINSLVIGSKLDTDVHANTCRLAFYGRLLEIFTSAKYAEESLPKLKIFKIKKREGGIDRVADEYSIIGKNLFKKTTNMDLFTNLKVVLSTGENGTIEGSFGTSGKVKIRIPNGISEAVMQRFSGSKKSRKGKGDDEPENDSKDTEPVKIFLIFKRFIYDTEKKMYQT</sequence>
<dbReference type="FunFam" id="3.40.50.300:FF:000900">
    <property type="entry name" value="Eukaryotic elongation factor, selenocysteine-tRNA-specific"/>
    <property type="match status" value="1"/>
</dbReference>
<dbReference type="PANTHER" id="PTHR43721">
    <property type="entry name" value="ELONGATION FACTOR TU-RELATED"/>
    <property type="match status" value="1"/>
</dbReference>
<dbReference type="NCBIfam" id="TIGR00231">
    <property type="entry name" value="small_GTP"/>
    <property type="match status" value="1"/>
</dbReference>
<dbReference type="FunFam" id="2.40.30.10:FF:000052">
    <property type="entry name" value="Selenocysteine-specific elongation factor EF-Sec"/>
    <property type="match status" value="1"/>
</dbReference>
<dbReference type="Pfam" id="PF21208">
    <property type="entry name" value="euk_SelB_III"/>
    <property type="match status" value="1"/>
</dbReference>
<evidence type="ECO:0000256" key="2">
    <source>
        <dbReference type="ARBA" id="ARBA00001946"/>
    </source>
</evidence>
<evidence type="ECO:0000256" key="17">
    <source>
        <dbReference type="ARBA" id="ARBA00082387"/>
    </source>
</evidence>
<feature type="domain" description="Tr-type G" evidence="19">
    <location>
        <begin position="7"/>
        <end position="207"/>
    </location>
</feature>
<dbReference type="Pfam" id="PF21131">
    <property type="entry name" value="eEFSec_4th"/>
    <property type="match status" value="1"/>
</dbReference>
<evidence type="ECO:0000256" key="13">
    <source>
        <dbReference type="ARBA" id="ARBA00023242"/>
    </source>
</evidence>
<evidence type="ECO:0000256" key="7">
    <source>
        <dbReference type="ARBA" id="ARBA00022490"/>
    </source>
</evidence>
<dbReference type="SUPFAM" id="SSF52540">
    <property type="entry name" value="P-loop containing nucleoside triphosphate hydrolases"/>
    <property type="match status" value="1"/>
</dbReference>
<evidence type="ECO:0000313" key="21">
    <source>
        <dbReference type="Proteomes" id="UP001347796"/>
    </source>
</evidence>
<evidence type="ECO:0000256" key="11">
    <source>
        <dbReference type="ARBA" id="ARBA00022917"/>
    </source>
</evidence>
<dbReference type="InterPro" id="IPR049393">
    <property type="entry name" value="eEFSec_III"/>
</dbReference>
<dbReference type="InterPro" id="IPR050055">
    <property type="entry name" value="EF-Tu_GTPase"/>
</dbReference>
<evidence type="ECO:0000256" key="15">
    <source>
        <dbReference type="ARBA" id="ARBA00054716"/>
    </source>
</evidence>
<evidence type="ECO:0000256" key="16">
    <source>
        <dbReference type="ARBA" id="ARBA00076506"/>
    </source>
</evidence>
<keyword evidence="9" id="KW-0547">Nucleotide-binding</keyword>
<keyword evidence="8" id="KW-0597">Phosphoprotein</keyword>
<dbReference type="Gene3D" id="3.40.50.300">
    <property type="entry name" value="P-loop containing nucleotide triphosphate hydrolases"/>
    <property type="match status" value="1"/>
</dbReference>
<keyword evidence="7" id="KW-0963">Cytoplasm</keyword>
<dbReference type="GO" id="GO:0003746">
    <property type="term" value="F:translation elongation factor activity"/>
    <property type="evidence" value="ECO:0007669"/>
    <property type="project" value="TreeGrafter"/>
</dbReference>
<evidence type="ECO:0000256" key="1">
    <source>
        <dbReference type="ARBA" id="ARBA00001936"/>
    </source>
</evidence>
<evidence type="ECO:0000256" key="6">
    <source>
        <dbReference type="ARBA" id="ARBA00022481"/>
    </source>
</evidence>
<comment type="function">
    <text evidence="15">Translation factor required for the incorporation of the rare amino acid selenocysteine encoded by UGA codons. Replaces the eRF1-eRF3-GTP ternary complex for the insertion of selenocysteine directed by the UGA codon. Insertion of selenocysteine at UGA codons is mediated by SECISBP2 and EEFSEC: SECISBP2 (1) specifically binds the SECIS sequence once the 80S ribosome encounters an in-frame UGA codon and (2) contacts the RPS27A/eS31 of the 40S ribosome before ribosome stalling. (3) GTP-bound EEFSEC then delivers selenocysteinyl-tRNA(Sec) to the 80S ribosome and adopts a preaccommodated state conformation. (4) After GTP hydrolysis, EEFSEC dissociates from the assembly, selenocysteinyl-tRNA(Sec) accommodates, and peptide bond synthesis and selenoprotein elongation occur.</text>
</comment>
<dbReference type="GO" id="GO:0005737">
    <property type="term" value="C:cytoplasm"/>
    <property type="evidence" value="ECO:0007669"/>
    <property type="project" value="UniProtKB-SubCell"/>
</dbReference>
<dbReference type="GO" id="GO:0003924">
    <property type="term" value="F:GTPase activity"/>
    <property type="evidence" value="ECO:0007669"/>
    <property type="project" value="InterPro"/>
</dbReference>
<dbReference type="PROSITE" id="PS51722">
    <property type="entry name" value="G_TR_2"/>
    <property type="match status" value="1"/>
</dbReference>
<dbReference type="GO" id="GO:0001514">
    <property type="term" value="P:selenocysteine incorporation"/>
    <property type="evidence" value="ECO:0007669"/>
    <property type="project" value="UniProtKB-ARBA"/>
</dbReference>
<keyword evidence="10" id="KW-0378">Hydrolase</keyword>
<evidence type="ECO:0000259" key="19">
    <source>
        <dbReference type="PROSITE" id="PS51722"/>
    </source>
</evidence>
<dbReference type="InterPro" id="IPR027417">
    <property type="entry name" value="P-loop_NTPase"/>
</dbReference>
<comment type="cofactor">
    <cofactor evidence="2">
        <name>Mg(2+)</name>
        <dbReference type="ChEBI" id="CHEBI:18420"/>
    </cofactor>
</comment>
<evidence type="ECO:0000313" key="20">
    <source>
        <dbReference type="EMBL" id="KAK6196029.1"/>
    </source>
</evidence>
<dbReference type="PANTHER" id="PTHR43721:SF11">
    <property type="entry name" value="SELENOCYSTEINE-SPECIFIC ELONGATION FACTOR"/>
    <property type="match status" value="1"/>
</dbReference>
<dbReference type="InterPro" id="IPR049394">
    <property type="entry name" value="eEFSec_C"/>
</dbReference>
<accession>A0AAN8KCA1</accession>
<dbReference type="CDD" id="cd01889">
    <property type="entry name" value="SelB_euk"/>
    <property type="match status" value="1"/>
</dbReference>
<evidence type="ECO:0000256" key="5">
    <source>
        <dbReference type="ARBA" id="ARBA00015953"/>
    </source>
</evidence>
<dbReference type="Pfam" id="PF00009">
    <property type="entry name" value="GTP_EFTU"/>
    <property type="match status" value="1"/>
</dbReference>
<reference evidence="20 21" key="1">
    <citation type="submission" date="2024-01" db="EMBL/GenBank/DDBJ databases">
        <title>The genome of the rayed Mediterranean limpet Patella caerulea (Linnaeus, 1758).</title>
        <authorList>
            <person name="Anh-Thu Weber A."/>
            <person name="Halstead-Nussloch G."/>
        </authorList>
    </citation>
    <scope>NUCLEOTIDE SEQUENCE [LARGE SCALE GENOMIC DNA]</scope>
    <source>
        <strain evidence="20">AATW-2023a</strain>
        <tissue evidence="20">Whole specimen</tissue>
    </source>
</reference>
<evidence type="ECO:0000256" key="10">
    <source>
        <dbReference type="ARBA" id="ARBA00022801"/>
    </source>
</evidence>
<evidence type="ECO:0000256" key="8">
    <source>
        <dbReference type="ARBA" id="ARBA00022553"/>
    </source>
</evidence>
<dbReference type="CDD" id="cd03696">
    <property type="entry name" value="SelB_II"/>
    <property type="match status" value="1"/>
</dbReference>
<evidence type="ECO:0000256" key="9">
    <source>
        <dbReference type="ARBA" id="ARBA00022741"/>
    </source>
</evidence>
<feature type="region of interest" description="Disordered" evidence="18">
    <location>
        <begin position="513"/>
        <end position="535"/>
    </location>
</feature>
<dbReference type="InterPro" id="IPR005225">
    <property type="entry name" value="Small_GTP-bd"/>
</dbReference>
<dbReference type="CDD" id="cd04094">
    <property type="entry name" value="eSelB_III"/>
    <property type="match status" value="1"/>
</dbReference>
<gene>
    <name evidence="20" type="ORF">SNE40_001333</name>
</gene>
<comment type="subcellular location">
    <subcellularLocation>
        <location evidence="4">Cytoplasm</location>
    </subcellularLocation>
    <subcellularLocation>
        <location evidence="3">Nucleus</location>
    </subcellularLocation>
</comment>
<name>A0AAN8KCA1_PATCE</name>
<dbReference type="EMBL" id="JAZGQO010000001">
    <property type="protein sequence ID" value="KAK6196029.1"/>
    <property type="molecule type" value="Genomic_DNA"/>
</dbReference>
<comment type="catalytic activity">
    <reaction evidence="14">
        <text>GTP + H2O = GDP + phosphate + H(+)</text>
        <dbReference type="Rhea" id="RHEA:19669"/>
        <dbReference type="ChEBI" id="CHEBI:15377"/>
        <dbReference type="ChEBI" id="CHEBI:15378"/>
        <dbReference type="ChEBI" id="CHEBI:37565"/>
        <dbReference type="ChEBI" id="CHEBI:43474"/>
        <dbReference type="ChEBI" id="CHEBI:58189"/>
    </reaction>
    <physiologicalReaction direction="left-to-right" evidence="14">
        <dbReference type="Rhea" id="RHEA:19670"/>
    </physiologicalReaction>
</comment>
<keyword evidence="6" id="KW-0488">Methylation</keyword>
<dbReference type="SUPFAM" id="SSF50447">
    <property type="entry name" value="Translation proteins"/>
    <property type="match status" value="1"/>
</dbReference>
<dbReference type="AlphaFoldDB" id="A0AAN8KCA1"/>
<dbReference type="InterPro" id="IPR009000">
    <property type="entry name" value="Transl_B-barrel_sf"/>
</dbReference>
<evidence type="ECO:0000256" key="4">
    <source>
        <dbReference type="ARBA" id="ARBA00004496"/>
    </source>
</evidence>
<keyword evidence="13" id="KW-0539">Nucleus</keyword>
<dbReference type="InterPro" id="IPR000795">
    <property type="entry name" value="T_Tr_GTP-bd_dom"/>
</dbReference>
<dbReference type="PRINTS" id="PR00315">
    <property type="entry name" value="ELONGATNFCT"/>
</dbReference>
<comment type="caution">
    <text evidence="20">The sequence shown here is derived from an EMBL/GenBank/DDBJ whole genome shotgun (WGS) entry which is preliminary data.</text>
</comment>
<proteinExistence type="predicted"/>
<evidence type="ECO:0000256" key="12">
    <source>
        <dbReference type="ARBA" id="ARBA00023134"/>
    </source>
</evidence>